<comment type="caution">
    <text evidence="4">The sequence shown here is derived from an EMBL/GenBank/DDBJ whole genome shotgun (WGS) entry which is preliminary data.</text>
</comment>
<feature type="domain" description="XdhC- CoxI" evidence="2">
    <location>
        <begin position="109"/>
        <end position="163"/>
    </location>
</feature>
<evidence type="ECO:0000256" key="1">
    <source>
        <dbReference type="SAM" id="MobiDB-lite"/>
    </source>
</evidence>
<gene>
    <name evidence="4" type="ORF">SDC9_26020</name>
</gene>
<protein>
    <recommendedName>
        <fullName evidence="5">Xanthine dehydrogenase accessory protein XdhC</fullName>
    </recommendedName>
</protein>
<dbReference type="Pfam" id="PF02625">
    <property type="entry name" value="XdhC_CoxI"/>
    <property type="match status" value="1"/>
</dbReference>
<evidence type="ECO:0000313" key="4">
    <source>
        <dbReference type="EMBL" id="MPL80127.1"/>
    </source>
</evidence>
<dbReference type="InterPro" id="IPR027051">
    <property type="entry name" value="XdhC_Rossmann_dom"/>
</dbReference>
<dbReference type="EMBL" id="VSSQ01000134">
    <property type="protein sequence ID" value="MPL80127.1"/>
    <property type="molecule type" value="Genomic_DNA"/>
</dbReference>
<organism evidence="4">
    <name type="scientific">bioreactor metagenome</name>
    <dbReference type="NCBI Taxonomy" id="1076179"/>
    <lineage>
        <taxon>unclassified sequences</taxon>
        <taxon>metagenomes</taxon>
        <taxon>ecological metagenomes</taxon>
    </lineage>
</organism>
<dbReference type="InterPro" id="IPR014308">
    <property type="entry name" value="Xanthine_DH_XdhC"/>
</dbReference>
<evidence type="ECO:0008006" key="5">
    <source>
        <dbReference type="Google" id="ProtNLM"/>
    </source>
</evidence>
<dbReference type="PANTHER" id="PTHR30388:SF6">
    <property type="entry name" value="XANTHINE DEHYDROGENASE SUBUNIT A-RELATED"/>
    <property type="match status" value="1"/>
</dbReference>
<feature type="compositionally biased region" description="Low complexity" evidence="1">
    <location>
        <begin position="68"/>
        <end position="80"/>
    </location>
</feature>
<name>A0A644UM96_9ZZZZ</name>
<accession>A0A644UM96</accession>
<dbReference type="PANTHER" id="PTHR30388">
    <property type="entry name" value="ALDEHYDE OXIDOREDUCTASE MOLYBDENUM COFACTOR ASSEMBLY PROTEIN"/>
    <property type="match status" value="1"/>
</dbReference>
<sequence>MEREGAADDPRPLDLQDPGLFRPAAGVQRAALGCAEPRGDGVPLEGRGRAALHAGDLGLPCTERGLRGLRPGLARSAGTGDSRGGSGRRRPGPGRGSMSLDPDALVRAAAHGPFVRITVAEVRGSAPREPGAAMLVWPDRTEGTIGGGRLEFEAIARARATLAPHLERIALGPAMGQCCGGAVVLAYEPMTAQSVAALAPGWHARPVGGPAEMPLALRRALARARDRGEAPALLIEGWLIEAVAPRATELWIWGAGHVGRALAGVLAPLPGLRLRWADTGAERFPEGIPEGVETLIAESPADLVPLAPMTARHLILTYSHALDFELCHRLLGHGFAACGLIGSATKWARFRSRLADLGHSEAQISRIACPIGDPTFGKAPQAIAISVAAALLKELSATRAGTASRLEGRAG</sequence>
<dbReference type="Pfam" id="PF13478">
    <property type="entry name" value="XdhC_C"/>
    <property type="match status" value="1"/>
</dbReference>
<dbReference type="InterPro" id="IPR052698">
    <property type="entry name" value="MoCofactor_Util/Proc"/>
</dbReference>
<feature type="region of interest" description="Disordered" evidence="1">
    <location>
        <begin position="1"/>
        <end position="24"/>
    </location>
</feature>
<feature type="domain" description="XdhC Rossmann" evidence="3">
    <location>
        <begin position="250"/>
        <end position="390"/>
    </location>
</feature>
<evidence type="ECO:0000259" key="3">
    <source>
        <dbReference type="Pfam" id="PF13478"/>
    </source>
</evidence>
<feature type="compositionally biased region" description="Basic and acidic residues" evidence="1">
    <location>
        <begin position="1"/>
        <end position="14"/>
    </location>
</feature>
<dbReference type="NCBIfam" id="TIGR02964">
    <property type="entry name" value="xanthine_xdhC"/>
    <property type="match status" value="1"/>
</dbReference>
<dbReference type="InterPro" id="IPR003777">
    <property type="entry name" value="XdhC_CoxI"/>
</dbReference>
<evidence type="ECO:0000259" key="2">
    <source>
        <dbReference type="Pfam" id="PF02625"/>
    </source>
</evidence>
<dbReference type="AlphaFoldDB" id="A0A644UM96"/>
<dbReference type="Gene3D" id="3.40.50.720">
    <property type="entry name" value="NAD(P)-binding Rossmann-like Domain"/>
    <property type="match status" value="1"/>
</dbReference>
<reference evidence="4" key="1">
    <citation type="submission" date="2019-08" db="EMBL/GenBank/DDBJ databases">
        <authorList>
            <person name="Kucharzyk K."/>
            <person name="Murdoch R.W."/>
            <person name="Higgins S."/>
            <person name="Loffler F."/>
        </authorList>
    </citation>
    <scope>NUCLEOTIDE SEQUENCE</scope>
</reference>
<proteinExistence type="predicted"/>
<feature type="region of interest" description="Disordered" evidence="1">
    <location>
        <begin position="66"/>
        <end position="101"/>
    </location>
</feature>